<organism evidence="6 7">
    <name type="scientific">Cyanidium caldarium</name>
    <name type="common">Red alga</name>
    <dbReference type="NCBI Taxonomy" id="2771"/>
    <lineage>
        <taxon>Eukaryota</taxon>
        <taxon>Rhodophyta</taxon>
        <taxon>Bangiophyceae</taxon>
        <taxon>Cyanidiales</taxon>
        <taxon>Cyanidiaceae</taxon>
        <taxon>Cyanidium</taxon>
    </lineage>
</organism>
<feature type="region of interest" description="Disordered" evidence="4">
    <location>
        <begin position="336"/>
        <end position="374"/>
    </location>
</feature>
<dbReference type="Gene3D" id="3.40.50.11950">
    <property type="match status" value="1"/>
</dbReference>
<dbReference type="GO" id="GO:0000828">
    <property type="term" value="F:inositol hexakisphosphate kinase activity"/>
    <property type="evidence" value="ECO:0007669"/>
    <property type="project" value="TreeGrafter"/>
</dbReference>
<feature type="domain" description="ATP-grasp" evidence="5">
    <location>
        <begin position="120"/>
        <end position="334"/>
    </location>
</feature>
<dbReference type="AlphaFoldDB" id="A0AAV9IQ90"/>
<dbReference type="GO" id="GO:0005524">
    <property type="term" value="F:ATP binding"/>
    <property type="evidence" value="ECO:0007669"/>
    <property type="project" value="UniProtKB-UniRule"/>
</dbReference>
<keyword evidence="7" id="KW-1185">Reference proteome</keyword>
<dbReference type="GO" id="GO:0046872">
    <property type="term" value="F:metal ion binding"/>
    <property type="evidence" value="ECO:0007669"/>
    <property type="project" value="InterPro"/>
</dbReference>
<proteinExistence type="predicted"/>
<dbReference type="SUPFAM" id="SSF56059">
    <property type="entry name" value="Glutathione synthetase ATP-binding domain-like"/>
    <property type="match status" value="1"/>
</dbReference>
<dbReference type="InterPro" id="IPR037446">
    <property type="entry name" value="His_Pase_VIP1"/>
</dbReference>
<evidence type="ECO:0000256" key="2">
    <source>
        <dbReference type="ARBA" id="ARBA00034629"/>
    </source>
</evidence>
<dbReference type="Proteomes" id="UP001301350">
    <property type="component" value="Unassembled WGS sequence"/>
</dbReference>
<dbReference type="PROSITE" id="PS50975">
    <property type="entry name" value="ATP_GRASP"/>
    <property type="match status" value="1"/>
</dbReference>
<evidence type="ECO:0000313" key="6">
    <source>
        <dbReference type="EMBL" id="KAK4534138.1"/>
    </source>
</evidence>
<evidence type="ECO:0000256" key="1">
    <source>
        <dbReference type="ARBA" id="ARBA00033696"/>
    </source>
</evidence>
<evidence type="ECO:0000256" key="3">
    <source>
        <dbReference type="PROSITE-ProRule" id="PRU00409"/>
    </source>
</evidence>
<dbReference type="Gene3D" id="3.30.470.20">
    <property type="entry name" value="ATP-grasp fold, B domain"/>
    <property type="match status" value="1"/>
</dbReference>
<evidence type="ECO:0000313" key="7">
    <source>
        <dbReference type="Proteomes" id="UP001301350"/>
    </source>
</evidence>
<feature type="compositionally biased region" description="Low complexity" evidence="4">
    <location>
        <begin position="356"/>
        <end position="374"/>
    </location>
</feature>
<gene>
    <name evidence="6" type="ORF">CDCA_CDCA01G0163</name>
</gene>
<dbReference type="GO" id="GO:0033857">
    <property type="term" value="F:5-diphosphoinositol pentakisphosphate 1-kinase activity"/>
    <property type="evidence" value="ECO:0007669"/>
    <property type="project" value="TreeGrafter"/>
</dbReference>
<dbReference type="PANTHER" id="PTHR12750:SF9">
    <property type="entry name" value="INOSITOL HEXAKISPHOSPHATE AND DIPHOSPHOINOSITOL-PENTAKISPHOSPHATE KINASE"/>
    <property type="match status" value="1"/>
</dbReference>
<name>A0AAV9IQ90_CYACA</name>
<dbReference type="Pfam" id="PF18086">
    <property type="entry name" value="PPIP5K2_N"/>
    <property type="match status" value="1"/>
</dbReference>
<comment type="catalytic activity">
    <reaction evidence="2">
        <text>1D-myo-inositol hexakisphosphate + ATP = 1-diphospho-1D-myo-inositol 2,3,4,5,6-pentakisphosphate + ADP</text>
        <dbReference type="Rhea" id="RHEA:37459"/>
        <dbReference type="ChEBI" id="CHEBI:30616"/>
        <dbReference type="ChEBI" id="CHEBI:58130"/>
        <dbReference type="ChEBI" id="CHEBI:74946"/>
        <dbReference type="ChEBI" id="CHEBI:456216"/>
        <dbReference type="EC" id="2.7.4.24"/>
    </reaction>
    <physiologicalReaction direction="left-to-right" evidence="2">
        <dbReference type="Rhea" id="RHEA:37460"/>
    </physiologicalReaction>
</comment>
<keyword evidence="3" id="KW-0547">Nucleotide-binding</keyword>
<dbReference type="InterPro" id="IPR040557">
    <property type="entry name" value="VIP1_N"/>
</dbReference>
<evidence type="ECO:0000259" key="5">
    <source>
        <dbReference type="PROSITE" id="PS50975"/>
    </source>
</evidence>
<comment type="caution">
    <text evidence="6">The sequence shown here is derived from an EMBL/GenBank/DDBJ whole genome shotgun (WGS) entry which is preliminary data.</text>
</comment>
<dbReference type="PANTHER" id="PTHR12750">
    <property type="entry name" value="DIPHOSPHOINOSITOL PENTAKISPHOSPHATE KINASE"/>
    <property type="match status" value="1"/>
</dbReference>
<comment type="catalytic activity">
    <reaction evidence="1">
        <text>5-diphospho-1D-myo-inositol 1,2,3,4,6-pentakisphosphate + ATP + H(+) = 1,5-bis(diphospho)-1D-myo-inositol 2,3,4,6-tetrakisphosphate + ADP</text>
        <dbReference type="Rhea" id="RHEA:10276"/>
        <dbReference type="ChEBI" id="CHEBI:15378"/>
        <dbReference type="ChEBI" id="CHEBI:30616"/>
        <dbReference type="ChEBI" id="CHEBI:58628"/>
        <dbReference type="ChEBI" id="CHEBI:77983"/>
        <dbReference type="ChEBI" id="CHEBI:456216"/>
        <dbReference type="EC" id="2.7.4.24"/>
    </reaction>
    <physiologicalReaction direction="left-to-right" evidence="1">
        <dbReference type="Rhea" id="RHEA:10277"/>
    </physiologicalReaction>
</comment>
<dbReference type="GO" id="GO:0006020">
    <property type="term" value="P:inositol metabolic process"/>
    <property type="evidence" value="ECO:0007669"/>
    <property type="project" value="TreeGrafter"/>
</dbReference>
<dbReference type="InterPro" id="IPR011761">
    <property type="entry name" value="ATP-grasp"/>
</dbReference>
<keyword evidence="3" id="KW-0067">ATP-binding</keyword>
<dbReference type="EMBL" id="JANCYW010000001">
    <property type="protein sequence ID" value="KAK4534138.1"/>
    <property type="molecule type" value="Genomic_DNA"/>
</dbReference>
<dbReference type="GO" id="GO:0032958">
    <property type="term" value="P:inositol phosphate biosynthetic process"/>
    <property type="evidence" value="ECO:0007669"/>
    <property type="project" value="TreeGrafter"/>
</dbReference>
<accession>A0AAV9IQ90</accession>
<evidence type="ECO:0000256" key="4">
    <source>
        <dbReference type="SAM" id="MobiDB-lite"/>
    </source>
</evidence>
<reference evidence="6 7" key="1">
    <citation type="submission" date="2022-07" db="EMBL/GenBank/DDBJ databases">
        <title>Genome-wide signatures of adaptation to extreme environments.</title>
        <authorList>
            <person name="Cho C.H."/>
            <person name="Yoon H.S."/>
        </authorList>
    </citation>
    <scope>NUCLEOTIDE SEQUENCE [LARGE SCALE GENOMIC DNA]</scope>
    <source>
        <strain evidence="6 7">DBV 063 E5</strain>
    </source>
</reference>
<protein>
    <recommendedName>
        <fullName evidence="5">ATP-grasp domain-containing protein</fullName>
    </recommendedName>
</protein>
<sequence>MTEQESGGCELTSRPRNWRSTRQLTVGVCAMAKKTRAAPMLRILHFLARSSCAQFRIEVFDERIVAEVPVEQWPLCDALIAFYSDGFPLDKAIAYVELRRPYCVNSVTDQRLLFNRKRVYDVLMEHGVPVPRHLLLDHQTIDASAVRETDDYVEYGGVRVGKPFVEKPLDAEDHDVYIYYGRPSYGCRKLFRKTKHCSSVFDGSARRIRRQGAFLYEEYIPSDELYDIKVYAVGPTFAYAERRKSPVVDGIVERNAAGKEVRCRIELTPAERQAASVIPCAFKQFVCGFDLIRFGSGDRFVVHDVNGFSFVKGSDEYARECGRILAEHLAAQVPPPATTASDAAARTDLPPRPLVSSTLFSASATGGASGSDSS</sequence>
<feature type="compositionally biased region" description="Low complexity" evidence="4">
    <location>
        <begin position="338"/>
        <end position="347"/>
    </location>
</feature>